<reference evidence="1 2" key="1">
    <citation type="submission" date="2018-05" db="EMBL/GenBank/DDBJ databases">
        <title>Genome comparison of Eubacterium sp.</title>
        <authorList>
            <person name="Feng Y."/>
            <person name="Sanchez-Andrea I."/>
            <person name="Stams A.J.M."/>
            <person name="De Vos W.M."/>
        </authorList>
    </citation>
    <scope>NUCLEOTIDE SEQUENCE [LARGE SCALE GENOMIC DNA]</scope>
    <source>
        <strain evidence="1 2">YI</strain>
    </source>
</reference>
<dbReference type="Proteomes" id="UP000218387">
    <property type="component" value="Chromosome"/>
</dbReference>
<evidence type="ECO:0008006" key="3">
    <source>
        <dbReference type="Google" id="ProtNLM"/>
    </source>
</evidence>
<evidence type="ECO:0000313" key="1">
    <source>
        <dbReference type="EMBL" id="QCT71939.1"/>
    </source>
</evidence>
<dbReference type="RefSeq" id="WP_073383695.1">
    <property type="nucleotide sequence ID" value="NZ_CP029487.1"/>
</dbReference>
<proteinExistence type="predicted"/>
<protein>
    <recommendedName>
        <fullName evidence="3">DUF3168 domain-containing protein</fullName>
    </recommendedName>
</protein>
<evidence type="ECO:0000313" key="2">
    <source>
        <dbReference type="Proteomes" id="UP000218387"/>
    </source>
</evidence>
<sequence length="118" mass="13705">MKNVKDQVYAALDAAFDNVSDQYPKDWADFPVIQYIEEDNKVYEKTDKEDKAYVRYKVDIWHNRSTSPEAIKVDKALAALGLVRTLCQDTPDPSGLKHKVMRYEAIIDMESDDVYWPN</sequence>
<gene>
    <name evidence="1" type="ORF">CPZ25_011560</name>
</gene>
<dbReference type="AlphaFoldDB" id="A0A2A5T8K2"/>
<dbReference type="EMBL" id="CP029487">
    <property type="protein sequence ID" value="QCT71939.1"/>
    <property type="molecule type" value="Genomic_DNA"/>
</dbReference>
<organism evidence="1 2">
    <name type="scientific">Eubacterium maltosivorans</name>
    <dbReference type="NCBI Taxonomy" id="2041044"/>
    <lineage>
        <taxon>Bacteria</taxon>
        <taxon>Bacillati</taxon>
        <taxon>Bacillota</taxon>
        <taxon>Clostridia</taxon>
        <taxon>Eubacteriales</taxon>
        <taxon>Eubacteriaceae</taxon>
        <taxon>Eubacterium</taxon>
    </lineage>
</organism>
<keyword evidence="2" id="KW-1185">Reference proteome</keyword>
<dbReference type="KEGG" id="emt:CPZ25_011560"/>
<accession>A0A2A5T8K2</accession>
<name>A0A2A5T8K2_EUBML</name>